<dbReference type="KEGG" id="fsn:GS03_02200"/>
<reference evidence="1 2" key="1">
    <citation type="submission" date="2019-04" db="EMBL/GenBank/DDBJ databases">
        <title>Flavobacterium sp. GS03.</title>
        <authorList>
            <person name="Kim H."/>
        </authorList>
    </citation>
    <scope>NUCLEOTIDE SEQUENCE [LARGE SCALE GENOMIC DNA]</scope>
    <source>
        <strain evidence="1 2">GS03</strain>
    </source>
</reference>
<dbReference type="RefSeq" id="WP_136152582.1">
    <property type="nucleotide sequence ID" value="NZ_CP038810.1"/>
</dbReference>
<evidence type="ECO:0000313" key="1">
    <source>
        <dbReference type="EMBL" id="QBZ98690.1"/>
    </source>
</evidence>
<evidence type="ECO:0000313" key="2">
    <source>
        <dbReference type="Proteomes" id="UP000296862"/>
    </source>
</evidence>
<keyword evidence="2" id="KW-1185">Reference proteome</keyword>
<organism evidence="1 2">
    <name type="scientific">Flavobacterium sangjuense</name>
    <dbReference type="NCBI Taxonomy" id="2518177"/>
    <lineage>
        <taxon>Bacteria</taxon>
        <taxon>Pseudomonadati</taxon>
        <taxon>Bacteroidota</taxon>
        <taxon>Flavobacteriia</taxon>
        <taxon>Flavobacteriales</taxon>
        <taxon>Flavobacteriaceae</taxon>
        <taxon>Flavobacterium</taxon>
    </lineage>
</organism>
<dbReference type="EMBL" id="CP038810">
    <property type="protein sequence ID" value="QBZ98690.1"/>
    <property type="molecule type" value="Genomic_DNA"/>
</dbReference>
<gene>
    <name evidence="1" type="ORF">GS03_02200</name>
</gene>
<proteinExistence type="predicted"/>
<name>A0A4P7PWA9_9FLAO</name>
<protein>
    <submittedName>
        <fullName evidence="1">Uncharacterized protein</fullName>
    </submittedName>
</protein>
<dbReference type="OrthoDB" id="672868at2"/>
<dbReference type="Proteomes" id="UP000296862">
    <property type="component" value="Chromosome"/>
</dbReference>
<accession>A0A4P7PWA9</accession>
<sequence length="119" mass="13546">MKQIFFTFVFLLIASFTHSQIPKSGIYFYTIHHAEHPNLKVTTKCRVEINGNKVKVIYVGGNLSNIKKGDILDEGIILKHKSGKWIIGKKQSDTKLEEIGGCTDGPSEINFKKKIYWMC</sequence>
<dbReference type="AlphaFoldDB" id="A0A4P7PWA9"/>